<dbReference type="EMBL" id="JACHMK010000001">
    <property type="protein sequence ID" value="MBB6334274.1"/>
    <property type="molecule type" value="Genomic_DNA"/>
</dbReference>
<dbReference type="SUPFAM" id="SSF53448">
    <property type="entry name" value="Nucleotide-diphospho-sugar transferases"/>
    <property type="match status" value="1"/>
</dbReference>
<evidence type="ECO:0000256" key="1">
    <source>
        <dbReference type="ARBA" id="ARBA00006739"/>
    </source>
</evidence>
<dbReference type="Proteomes" id="UP000617426">
    <property type="component" value="Unassembled WGS sequence"/>
</dbReference>
<protein>
    <submittedName>
        <fullName evidence="3">Glycosyltransferase involved in cell wall biosynthesis</fullName>
    </submittedName>
</protein>
<evidence type="ECO:0000313" key="3">
    <source>
        <dbReference type="EMBL" id="MBB6334274.1"/>
    </source>
</evidence>
<evidence type="ECO:0000313" key="4">
    <source>
        <dbReference type="Proteomes" id="UP000617426"/>
    </source>
</evidence>
<organism evidence="3 4">
    <name type="scientific">Schaalia hyovaginalis</name>
    <dbReference type="NCBI Taxonomy" id="29316"/>
    <lineage>
        <taxon>Bacteria</taxon>
        <taxon>Bacillati</taxon>
        <taxon>Actinomycetota</taxon>
        <taxon>Actinomycetes</taxon>
        <taxon>Actinomycetales</taxon>
        <taxon>Actinomycetaceae</taxon>
        <taxon>Schaalia</taxon>
    </lineage>
</organism>
<accession>A0A923E666</accession>
<comment type="similarity">
    <text evidence="1">Belongs to the glycosyltransferase 2 family.</text>
</comment>
<dbReference type="InterPro" id="IPR001173">
    <property type="entry name" value="Glyco_trans_2-like"/>
</dbReference>
<dbReference type="RefSeq" id="WP_184452138.1">
    <property type="nucleotide sequence ID" value="NZ_JACHMK010000001.1"/>
</dbReference>
<reference evidence="3" key="1">
    <citation type="submission" date="2020-08" db="EMBL/GenBank/DDBJ databases">
        <title>Sequencing the genomes of 1000 actinobacteria strains.</title>
        <authorList>
            <person name="Klenk H.-P."/>
        </authorList>
    </citation>
    <scope>NUCLEOTIDE SEQUENCE</scope>
    <source>
        <strain evidence="3">DSM 10695</strain>
    </source>
</reference>
<dbReference type="Pfam" id="PF00535">
    <property type="entry name" value="Glycos_transf_2"/>
    <property type="match status" value="1"/>
</dbReference>
<dbReference type="PANTHER" id="PTHR48090:SF7">
    <property type="entry name" value="RFBJ PROTEIN"/>
    <property type="match status" value="1"/>
</dbReference>
<dbReference type="AlphaFoldDB" id="A0A923E666"/>
<gene>
    <name evidence="3" type="ORF">HD592_000839</name>
</gene>
<feature type="domain" description="Glycosyltransferase 2-like" evidence="2">
    <location>
        <begin position="10"/>
        <end position="168"/>
    </location>
</feature>
<name>A0A923E666_9ACTO</name>
<dbReference type="Gene3D" id="3.90.550.10">
    <property type="entry name" value="Spore Coat Polysaccharide Biosynthesis Protein SpsA, Chain A"/>
    <property type="match status" value="1"/>
</dbReference>
<dbReference type="InterPro" id="IPR050256">
    <property type="entry name" value="Glycosyltransferase_2"/>
</dbReference>
<comment type="caution">
    <text evidence="3">The sequence shown here is derived from an EMBL/GenBank/DDBJ whole genome shotgun (WGS) entry which is preliminary data.</text>
</comment>
<sequence length="249" mass="26919">MSKTEPRLLVIIPAWNEQAVIGPVLGEVLSSVSGFADVLVVSDGSTDATARIAREAGVEVLDLPLNLGVGGAMRAGYLYAFRNGYDYAVQLDADGQHDPAEIPTLLERARQEVADLVVGARFAGKGDYSVRGPRMWAMKLLSVILSKVCRTRLSDTTSGFKLSDRRAIALFSRDYPAEYLGDTIEALVLASRRGLVIRQVPVEMRPRAGGEPSHNPIEAAVFLFRAFLALGVALSRPRQSSPVDPEVRG</sequence>
<keyword evidence="4" id="KW-1185">Reference proteome</keyword>
<dbReference type="PANTHER" id="PTHR48090">
    <property type="entry name" value="UNDECAPRENYL-PHOSPHATE 4-DEOXY-4-FORMAMIDO-L-ARABINOSE TRANSFERASE-RELATED"/>
    <property type="match status" value="1"/>
</dbReference>
<dbReference type="CDD" id="cd04179">
    <property type="entry name" value="DPM_DPG-synthase_like"/>
    <property type="match status" value="1"/>
</dbReference>
<proteinExistence type="inferred from homology"/>
<evidence type="ECO:0000259" key="2">
    <source>
        <dbReference type="Pfam" id="PF00535"/>
    </source>
</evidence>
<dbReference type="InterPro" id="IPR029044">
    <property type="entry name" value="Nucleotide-diphossugar_trans"/>
</dbReference>